<evidence type="ECO:0000313" key="7">
    <source>
        <dbReference type="Proteomes" id="UP001328107"/>
    </source>
</evidence>
<proteinExistence type="inferred from homology"/>
<gene>
    <name evidence="6" type="ORF">PMAYCL1PPCAC_33043</name>
</gene>
<evidence type="ECO:0000256" key="3">
    <source>
        <dbReference type="ARBA" id="ARBA00022692"/>
    </source>
</evidence>
<keyword evidence="4" id="KW-1133">Transmembrane helix</keyword>
<evidence type="ECO:0000256" key="4">
    <source>
        <dbReference type="ARBA" id="ARBA00022989"/>
    </source>
</evidence>
<evidence type="ECO:0000313" key="6">
    <source>
        <dbReference type="EMBL" id="GMR62848.1"/>
    </source>
</evidence>
<keyword evidence="3" id="KW-0812">Transmembrane</keyword>
<dbReference type="Proteomes" id="UP001328107">
    <property type="component" value="Unassembled WGS sequence"/>
</dbReference>
<keyword evidence="5" id="KW-0472">Membrane</keyword>
<evidence type="ECO:0000256" key="2">
    <source>
        <dbReference type="ARBA" id="ARBA00009166"/>
    </source>
</evidence>
<dbReference type="GO" id="GO:0016020">
    <property type="term" value="C:membrane"/>
    <property type="evidence" value="ECO:0007669"/>
    <property type="project" value="UniProtKB-SubCell"/>
</dbReference>
<feature type="non-terminal residue" evidence="6">
    <location>
        <position position="1"/>
    </location>
</feature>
<comment type="subcellular location">
    <subcellularLocation>
        <location evidence="1">Membrane</location>
        <topology evidence="1">Multi-pass membrane protein</topology>
    </subcellularLocation>
</comment>
<evidence type="ECO:0000256" key="5">
    <source>
        <dbReference type="ARBA" id="ARBA00023136"/>
    </source>
</evidence>
<feature type="non-terminal residue" evidence="6">
    <location>
        <position position="89"/>
    </location>
</feature>
<sequence>TYFQLLSILQSKANFMSDKTRSTHEALAKALTIHALLPLYVTTAMGALTAAQLLFEMHTENIESLEYDFAVLPTLVHPCLTLYFVKPYR</sequence>
<comment type="similarity">
    <text evidence="2">Belongs to the nematode receptor-like protein srd family.</text>
</comment>
<comment type="caution">
    <text evidence="6">The sequence shown here is derived from an EMBL/GenBank/DDBJ whole genome shotgun (WGS) entry which is preliminary data.</text>
</comment>
<name>A0AAN5IDZ0_9BILA</name>
<dbReference type="PANTHER" id="PTHR22945:SF40">
    <property type="entry name" value="SERPENTINE RECEPTOR, CLASS D (DELTA)-RELATED"/>
    <property type="match status" value="1"/>
</dbReference>
<keyword evidence="7" id="KW-1185">Reference proteome</keyword>
<organism evidence="6 7">
    <name type="scientific">Pristionchus mayeri</name>
    <dbReference type="NCBI Taxonomy" id="1317129"/>
    <lineage>
        <taxon>Eukaryota</taxon>
        <taxon>Metazoa</taxon>
        <taxon>Ecdysozoa</taxon>
        <taxon>Nematoda</taxon>
        <taxon>Chromadorea</taxon>
        <taxon>Rhabditida</taxon>
        <taxon>Rhabditina</taxon>
        <taxon>Diplogasteromorpha</taxon>
        <taxon>Diplogasteroidea</taxon>
        <taxon>Neodiplogasteridae</taxon>
        <taxon>Pristionchus</taxon>
    </lineage>
</organism>
<reference evidence="7" key="1">
    <citation type="submission" date="2022-10" db="EMBL/GenBank/DDBJ databases">
        <title>Genome assembly of Pristionchus species.</title>
        <authorList>
            <person name="Yoshida K."/>
            <person name="Sommer R.J."/>
        </authorList>
    </citation>
    <scope>NUCLEOTIDE SEQUENCE [LARGE SCALE GENOMIC DNA]</scope>
    <source>
        <strain evidence="7">RS5460</strain>
    </source>
</reference>
<dbReference type="Pfam" id="PF10317">
    <property type="entry name" value="7TM_GPCR_Srd"/>
    <property type="match status" value="1"/>
</dbReference>
<dbReference type="PANTHER" id="PTHR22945">
    <property type="entry name" value="SERPENTINE RECEPTOR, CLASS D DELTA"/>
    <property type="match status" value="1"/>
</dbReference>
<evidence type="ECO:0000256" key="1">
    <source>
        <dbReference type="ARBA" id="ARBA00004141"/>
    </source>
</evidence>
<dbReference type="AlphaFoldDB" id="A0AAN5IDZ0"/>
<dbReference type="InterPro" id="IPR019421">
    <property type="entry name" value="7TM_GPCR_serpentine_rcpt_Srd"/>
</dbReference>
<protein>
    <submittedName>
        <fullName evidence="6">Uncharacterized protein</fullName>
    </submittedName>
</protein>
<dbReference type="InterPro" id="IPR050920">
    <property type="entry name" value="Nematode_rcpt-like_delta"/>
</dbReference>
<accession>A0AAN5IDZ0</accession>
<dbReference type="EMBL" id="BTRK01000006">
    <property type="protein sequence ID" value="GMR62848.1"/>
    <property type="molecule type" value="Genomic_DNA"/>
</dbReference>